<name>A0AA88MKR3_CHASR</name>
<dbReference type="Proteomes" id="UP001187415">
    <property type="component" value="Unassembled WGS sequence"/>
</dbReference>
<accession>A0AA88MKR3</accession>
<protein>
    <submittedName>
        <fullName evidence="2">Uncharacterized protein</fullName>
    </submittedName>
</protein>
<keyword evidence="3" id="KW-1185">Reference proteome</keyword>
<sequence length="145" mass="16064">MLISVGILNTSAGAVRSASALASQIEDVTAAASCPAAERLQIDYKHSVYLFSVSASVVVSPSSVSPQEAAALSARSTLASERECWRSPHLFSVKGDDVHREERRQGNERRGYMEESRREEEERGDKRGKVRKRKKGDMAIKERKE</sequence>
<evidence type="ECO:0000313" key="3">
    <source>
        <dbReference type="Proteomes" id="UP001187415"/>
    </source>
</evidence>
<evidence type="ECO:0000256" key="1">
    <source>
        <dbReference type="SAM" id="MobiDB-lite"/>
    </source>
</evidence>
<evidence type="ECO:0000313" key="2">
    <source>
        <dbReference type="EMBL" id="KAK2840078.1"/>
    </source>
</evidence>
<dbReference type="AlphaFoldDB" id="A0AA88MKR3"/>
<organism evidence="2 3">
    <name type="scientific">Channa striata</name>
    <name type="common">Snakehead murrel</name>
    <name type="synonym">Ophicephalus striatus</name>
    <dbReference type="NCBI Taxonomy" id="64152"/>
    <lineage>
        <taxon>Eukaryota</taxon>
        <taxon>Metazoa</taxon>
        <taxon>Chordata</taxon>
        <taxon>Craniata</taxon>
        <taxon>Vertebrata</taxon>
        <taxon>Euteleostomi</taxon>
        <taxon>Actinopterygii</taxon>
        <taxon>Neopterygii</taxon>
        <taxon>Teleostei</taxon>
        <taxon>Neoteleostei</taxon>
        <taxon>Acanthomorphata</taxon>
        <taxon>Anabantaria</taxon>
        <taxon>Anabantiformes</taxon>
        <taxon>Channoidei</taxon>
        <taxon>Channidae</taxon>
        <taxon>Channa</taxon>
    </lineage>
</organism>
<feature type="compositionally biased region" description="Basic and acidic residues" evidence="1">
    <location>
        <begin position="95"/>
        <end position="127"/>
    </location>
</feature>
<reference evidence="2" key="1">
    <citation type="submission" date="2023-07" db="EMBL/GenBank/DDBJ databases">
        <title>Chromosome-level Genome Assembly of Striped Snakehead (Channa striata).</title>
        <authorList>
            <person name="Liu H."/>
        </authorList>
    </citation>
    <scope>NUCLEOTIDE SEQUENCE</scope>
    <source>
        <strain evidence="2">Gz</strain>
        <tissue evidence="2">Muscle</tissue>
    </source>
</reference>
<dbReference type="EMBL" id="JAUPFM010000010">
    <property type="protein sequence ID" value="KAK2840078.1"/>
    <property type="molecule type" value="Genomic_DNA"/>
</dbReference>
<feature type="region of interest" description="Disordered" evidence="1">
    <location>
        <begin position="95"/>
        <end position="145"/>
    </location>
</feature>
<proteinExistence type="predicted"/>
<feature type="compositionally biased region" description="Basic and acidic residues" evidence="1">
    <location>
        <begin position="136"/>
        <end position="145"/>
    </location>
</feature>
<comment type="caution">
    <text evidence="2">The sequence shown here is derived from an EMBL/GenBank/DDBJ whole genome shotgun (WGS) entry which is preliminary data.</text>
</comment>
<gene>
    <name evidence="2" type="ORF">Q5P01_013818</name>
</gene>